<accession>A0A8I1E6S8</accession>
<evidence type="ECO:0000313" key="3">
    <source>
        <dbReference type="Proteomes" id="UP000645865"/>
    </source>
</evidence>
<protein>
    <submittedName>
        <fullName evidence="2">Uncharacterized protein</fullName>
    </submittedName>
</protein>
<keyword evidence="1" id="KW-1133">Transmembrane helix</keyword>
<organism evidence="2 3">
    <name type="scientific">Pseudomonas rhodesiae</name>
    <dbReference type="NCBI Taxonomy" id="76760"/>
    <lineage>
        <taxon>Bacteria</taxon>
        <taxon>Pseudomonadati</taxon>
        <taxon>Pseudomonadota</taxon>
        <taxon>Gammaproteobacteria</taxon>
        <taxon>Pseudomonadales</taxon>
        <taxon>Pseudomonadaceae</taxon>
        <taxon>Pseudomonas</taxon>
    </lineage>
</organism>
<evidence type="ECO:0000313" key="2">
    <source>
        <dbReference type="EMBL" id="MBI6626112.1"/>
    </source>
</evidence>
<dbReference type="AlphaFoldDB" id="A0A8I1E6S8"/>
<keyword evidence="1" id="KW-0472">Membrane</keyword>
<feature type="transmembrane region" description="Helical" evidence="1">
    <location>
        <begin position="12"/>
        <end position="34"/>
    </location>
</feature>
<dbReference type="RefSeq" id="WP_034097409.1">
    <property type="nucleotide sequence ID" value="NZ_BQHF01000017.1"/>
</dbReference>
<dbReference type="EMBL" id="JAEILH010000033">
    <property type="protein sequence ID" value="MBI6626112.1"/>
    <property type="molecule type" value="Genomic_DNA"/>
</dbReference>
<sequence>MNQTTPTTYSWPVIIGAAIALSGAAVTVATFFGLRFGPADSFYSQKDLTAQYIPRKDLAASYLPLASLATDYIKKSEVDTHYLPVDQVNRLYVPKADYQRLEKQLADLNEKVSAIPTPFKTLTKTMTRAGVWTDERLGVSIKMEGYSIGSYAEVDFMLALPDAALHKETLDSRENSPVWTFMKNNREFTLSVANIVPTTFVIKEVGAPR</sequence>
<proteinExistence type="predicted"/>
<name>A0A8I1E6S8_9PSED</name>
<dbReference type="Proteomes" id="UP000645865">
    <property type="component" value="Unassembled WGS sequence"/>
</dbReference>
<keyword evidence="1" id="KW-0812">Transmembrane</keyword>
<evidence type="ECO:0000256" key="1">
    <source>
        <dbReference type="SAM" id="Phobius"/>
    </source>
</evidence>
<reference evidence="2" key="1">
    <citation type="submission" date="2020-12" db="EMBL/GenBank/DDBJ databases">
        <title>Comparative genomic insights into the epidemiology and virulence of plant pathogenic Pseudomonads from Turkey.</title>
        <authorList>
            <person name="Dillon M."/>
            <person name="Ruiz-Bedoya T."/>
            <person name="Bendalovic-Torma C."/>
            <person name="Guttman K.M."/>
            <person name="Kwak H."/>
            <person name="Middleton M.A."/>
            <person name="Wang P.W."/>
            <person name="Horuz S."/>
            <person name="Aysan Y."/>
            <person name="Guttman D.S."/>
        </authorList>
    </citation>
    <scope>NUCLEOTIDE SEQUENCE</scope>
    <source>
        <strain evidence="2">S5_IA_3a</strain>
    </source>
</reference>
<gene>
    <name evidence="2" type="ORF">YA0853_20880</name>
</gene>
<comment type="caution">
    <text evidence="2">The sequence shown here is derived from an EMBL/GenBank/DDBJ whole genome shotgun (WGS) entry which is preliminary data.</text>
</comment>